<dbReference type="Proteomes" id="UP000275408">
    <property type="component" value="Unassembled WGS sequence"/>
</dbReference>
<proteinExistence type="predicted"/>
<reference evidence="2 3" key="1">
    <citation type="journal article" date="2018" name="Sci. Rep.">
        <title>Comparative analysis of the Pocillopora damicornis genome highlights role of immune system in coral evolution.</title>
        <authorList>
            <person name="Cunning R."/>
            <person name="Bay R.A."/>
            <person name="Gillette P."/>
            <person name="Baker A.C."/>
            <person name="Traylor-Knowles N."/>
        </authorList>
    </citation>
    <scope>NUCLEOTIDE SEQUENCE [LARGE SCALE GENOMIC DNA]</scope>
    <source>
        <strain evidence="2">RSMAS</strain>
        <tissue evidence="2">Whole animal</tissue>
    </source>
</reference>
<evidence type="ECO:0000313" key="3">
    <source>
        <dbReference type="Proteomes" id="UP000275408"/>
    </source>
</evidence>
<dbReference type="EMBL" id="RCHS01003432">
    <property type="protein sequence ID" value="RMX41862.1"/>
    <property type="molecule type" value="Genomic_DNA"/>
</dbReference>
<feature type="region of interest" description="Disordered" evidence="1">
    <location>
        <begin position="62"/>
        <end position="87"/>
    </location>
</feature>
<dbReference type="AlphaFoldDB" id="A0A3M6TKE0"/>
<sequence length="87" mass="9596">MVREGTGKEITRDNRKNPHIRNTTEINTGGTGAIPPGPKKGRRRRMEIPPNVNCTAGIKKILERGKTRGTGQMGPNPNGQVTDRRPR</sequence>
<evidence type="ECO:0000313" key="2">
    <source>
        <dbReference type="EMBL" id="RMX41862.1"/>
    </source>
</evidence>
<feature type="compositionally biased region" description="Basic and acidic residues" evidence="1">
    <location>
        <begin position="1"/>
        <end position="16"/>
    </location>
</feature>
<keyword evidence="3" id="KW-1185">Reference proteome</keyword>
<accession>A0A3M6TKE0</accession>
<organism evidence="2 3">
    <name type="scientific">Pocillopora damicornis</name>
    <name type="common">Cauliflower coral</name>
    <name type="synonym">Millepora damicornis</name>
    <dbReference type="NCBI Taxonomy" id="46731"/>
    <lineage>
        <taxon>Eukaryota</taxon>
        <taxon>Metazoa</taxon>
        <taxon>Cnidaria</taxon>
        <taxon>Anthozoa</taxon>
        <taxon>Hexacorallia</taxon>
        <taxon>Scleractinia</taxon>
        <taxon>Astrocoeniina</taxon>
        <taxon>Pocilloporidae</taxon>
        <taxon>Pocillopora</taxon>
    </lineage>
</organism>
<name>A0A3M6TKE0_POCDA</name>
<evidence type="ECO:0000256" key="1">
    <source>
        <dbReference type="SAM" id="MobiDB-lite"/>
    </source>
</evidence>
<protein>
    <submittedName>
        <fullName evidence="2">Uncharacterized protein</fullName>
    </submittedName>
</protein>
<gene>
    <name evidence="2" type="ORF">pdam_00019614</name>
</gene>
<feature type="compositionally biased region" description="Polar residues" evidence="1">
    <location>
        <begin position="69"/>
        <end position="81"/>
    </location>
</feature>
<feature type="region of interest" description="Disordered" evidence="1">
    <location>
        <begin position="1"/>
        <end position="49"/>
    </location>
</feature>
<comment type="caution">
    <text evidence="2">The sequence shown here is derived from an EMBL/GenBank/DDBJ whole genome shotgun (WGS) entry which is preliminary data.</text>
</comment>